<keyword evidence="6" id="KW-1185">Reference proteome</keyword>
<sequence length="237" mass="26684">MDSSSETGSDPSHLLNPETEKEYGFQRPRQKFTTRHRRSLLWSGLSILGVVALITAYISVTSRSRSFIPTITWGPVEFTPDERFSVSSMGDHNPWDELIPKGKGFVRVPKDKTQGLGETHLLHNGDGEYCLSVFHQLHCVAMLRNALNSMRSEGKIMTHDAGDDDQDPLVHVDHCIDYLRQAIMCSGDMTLEHYTMLDNGTLGPGVNGYFVNHQCKNWDSIVDFATNHRSRNVQGIH</sequence>
<comment type="caution">
    <text evidence="5">The sequence shown here is derived from an EMBL/GenBank/DDBJ whole genome shotgun (WGS) entry which is preliminary data.</text>
</comment>
<keyword evidence="4" id="KW-0812">Transmembrane</keyword>
<evidence type="ECO:0008006" key="7">
    <source>
        <dbReference type="Google" id="ProtNLM"/>
    </source>
</evidence>
<organism evidence="5 6">
    <name type="scientific">Zasmidium cellare</name>
    <name type="common">Wine cellar mold</name>
    <name type="synonym">Racodium cellare</name>
    <dbReference type="NCBI Taxonomy" id="395010"/>
    <lineage>
        <taxon>Eukaryota</taxon>
        <taxon>Fungi</taxon>
        <taxon>Dikarya</taxon>
        <taxon>Ascomycota</taxon>
        <taxon>Pezizomycotina</taxon>
        <taxon>Dothideomycetes</taxon>
        <taxon>Dothideomycetidae</taxon>
        <taxon>Mycosphaerellales</taxon>
        <taxon>Mycosphaerellaceae</taxon>
        <taxon>Zasmidium</taxon>
    </lineage>
</organism>
<reference evidence="5 6" key="1">
    <citation type="journal article" date="2023" name="G3 (Bethesda)">
        <title>A chromosome-level genome assembly of Zasmidium syzygii isolated from banana leaves.</title>
        <authorList>
            <person name="van Westerhoven A.C."/>
            <person name="Mehrabi R."/>
            <person name="Talebi R."/>
            <person name="Steentjes M.B.F."/>
            <person name="Corcolon B."/>
            <person name="Chong P.A."/>
            <person name="Kema G.H.J."/>
            <person name="Seidl M.F."/>
        </authorList>
    </citation>
    <scope>NUCLEOTIDE SEQUENCE [LARGE SCALE GENOMIC DNA]</scope>
    <source>
        <strain evidence="5 6">P124</strain>
    </source>
</reference>
<gene>
    <name evidence="5" type="ORF">PRZ48_011144</name>
</gene>
<accession>A0ABR0EB51</accession>
<evidence type="ECO:0000313" key="5">
    <source>
        <dbReference type="EMBL" id="KAK4498486.1"/>
    </source>
</evidence>
<dbReference type="PANTHER" id="PTHR33365">
    <property type="entry name" value="YALI0B05434P"/>
    <property type="match status" value="1"/>
</dbReference>
<dbReference type="EMBL" id="JAXOVC010000008">
    <property type="protein sequence ID" value="KAK4498486.1"/>
    <property type="molecule type" value="Genomic_DNA"/>
</dbReference>
<comment type="similarity">
    <text evidence="2">Belongs to the ustYa family.</text>
</comment>
<feature type="region of interest" description="Disordered" evidence="3">
    <location>
        <begin position="1"/>
        <end position="30"/>
    </location>
</feature>
<comment type="pathway">
    <text evidence="1">Mycotoxin biosynthesis.</text>
</comment>
<dbReference type="Proteomes" id="UP001305779">
    <property type="component" value="Unassembled WGS sequence"/>
</dbReference>
<protein>
    <recommendedName>
        <fullName evidence="7">Oxidase ustYa</fullName>
    </recommendedName>
</protein>
<evidence type="ECO:0000313" key="6">
    <source>
        <dbReference type="Proteomes" id="UP001305779"/>
    </source>
</evidence>
<evidence type="ECO:0000256" key="2">
    <source>
        <dbReference type="ARBA" id="ARBA00035112"/>
    </source>
</evidence>
<keyword evidence="4" id="KW-0472">Membrane</keyword>
<dbReference type="PANTHER" id="PTHR33365:SF4">
    <property type="entry name" value="CYCLOCHLOROTINE BIOSYNTHESIS PROTEIN O"/>
    <property type="match status" value="1"/>
</dbReference>
<evidence type="ECO:0000256" key="1">
    <source>
        <dbReference type="ARBA" id="ARBA00004685"/>
    </source>
</evidence>
<keyword evidence="4" id="KW-1133">Transmembrane helix</keyword>
<feature type="transmembrane region" description="Helical" evidence="4">
    <location>
        <begin position="39"/>
        <end position="60"/>
    </location>
</feature>
<feature type="compositionally biased region" description="Polar residues" evidence="3">
    <location>
        <begin position="1"/>
        <end position="10"/>
    </location>
</feature>
<name>A0ABR0EB51_ZASCE</name>
<evidence type="ECO:0000256" key="4">
    <source>
        <dbReference type="SAM" id="Phobius"/>
    </source>
</evidence>
<dbReference type="Pfam" id="PF11807">
    <property type="entry name" value="UstYa"/>
    <property type="match status" value="1"/>
</dbReference>
<evidence type="ECO:0000256" key="3">
    <source>
        <dbReference type="SAM" id="MobiDB-lite"/>
    </source>
</evidence>
<proteinExistence type="inferred from homology"/>
<dbReference type="InterPro" id="IPR021765">
    <property type="entry name" value="UstYa-like"/>
</dbReference>